<keyword evidence="3" id="KW-0378">Hydrolase</keyword>
<feature type="domain" description="Peptidase M6-like" evidence="2">
    <location>
        <begin position="137"/>
        <end position="313"/>
    </location>
</feature>
<feature type="compositionally biased region" description="Polar residues" evidence="1">
    <location>
        <begin position="423"/>
        <end position="437"/>
    </location>
</feature>
<gene>
    <name evidence="3" type="ORF">N5P18_12790</name>
</gene>
<dbReference type="PANTHER" id="PTHR41775:SF1">
    <property type="entry name" value="PEPTIDASE M6-LIKE DOMAIN-CONTAINING PROTEIN"/>
    <property type="match status" value="1"/>
</dbReference>
<sequence length="641" mass="68973">MDSHSDAARPRTIRPHRVDDLCVVAPDPELNEQLKEQFQRLREQVRDQELGTLADHLTLKAPDHVGFDDGLIFPGTYFPTGTTAAVAQRAALDRAPLRGDVRVVVVLADFSDKTMAADADDRFNRLFFSHGELPDGSVTEYFSDVSGGLVTITGEVVGPYRMPGTLASYAGSANGTQATTPNARTMANDALSAANADVDFGPYDNDGNGFVDAFIVVHAGRGAEQTGQATDIWSHKWVLPAERTVDGTKVFAYLTIPEDAKIGVSAHEIGHLIFGWPDLYDTDGTSEGVGNWCLMGGGSWGGGGDRPTHPSAWCKLTQGWASVVVQSTNATVTINDIKTGRTAYRLWKDGLGGNEYFLVENRQRTGYDQSLPGAGLLVWHIDEAVTGNTNESHYKVGLLQADGSRHLELNTNRGDAGDPFPGSSGNTTFNDSSTPSSTSFAGASTCVEISAIPASSAAMTVQLKVRCFTAPKLREAKDIKDIRDGWKRWPDVDVKPMKDLRDGKPIKDLRDDRGKGLKDVRDGKGLREEKFPDNKFGEKFAERPFGRRQWWSSAPDPAAESVGDLEGRLDALETAVHGLLESLGGSGPDEGWSEGAEPFIPEAERPDLGRSSGGPDPDALRSAVEEGSTGAKAEFDTLPPG</sequence>
<dbReference type="EMBL" id="CP104874">
    <property type="protein sequence ID" value="WWF04555.1"/>
    <property type="molecule type" value="Genomic_DNA"/>
</dbReference>
<evidence type="ECO:0000313" key="4">
    <source>
        <dbReference type="Proteomes" id="UP001381003"/>
    </source>
</evidence>
<evidence type="ECO:0000259" key="2">
    <source>
        <dbReference type="Pfam" id="PF05547"/>
    </source>
</evidence>
<dbReference type="SUPFAM" id="SSF55486">
    <property type="entry name" value="Metalloproteases ('zincins'), catalytic domain"/>
    <property type="match status" value="1"/>
</dbReference>
<name>A0ABZ2FDZ0_9MICO</name>
<accession>A0ABZ2FDZ0</accession>
<keyword evidence="3" id="KW-0482">Metalloprotease</keyword>
<evidence type="ECO:0000256" key="1">
    <source>
        <dbReference type="SAM" id="MobiDB-lite"/>
    </source>
</evidence>
<evidence type="ECO:0000313" key="3">
    <source>
        <dbReference type="EMBL" id="WWF04555.1"/>
    </source>
</evidence>
<reference evidence="3 4" key="1">
    <citation type="submission" date="2022-09" db="EMBL/GenBank/DDBJ databases">
        <title>Complete genome sequence of Janibacter terrae strain COS04-44, PCL-degrading bacteria isolated from oil spilled coast.</title>
        <authorList>
            <person name="Park H."/>
            <person name="Kim J.Y."/>
            <person name="An S.H."/>
            <person name="Lee C.M."/>
            <person name="Weon H.-Y."/>
        </authorList>
    </citation>
    <scope>NUCLEOTIDE SEQUENCE [LARGE SCALE GENOMIC DNA]</scope>
    <source>
        <strain evidence="3 4">COS04-44</strain>
    </source>
</reference>
<dbReference type="NCBIfam" id="TIGR03296">
    <property type="entry name" value="M6dom_TIGR03296"/>
    <property type="match status" value="1"/>
</dbReference>
<proteinExistence type="predicted"/>
<dbReference type="Proteomes" id="UP001381003">
    <property type="component" value="Chromosome"/>
</dbReference>
<dbReference type="InterPro" id="IPR008757">
    <property type="entry name" value="Peptidase_M6-like_domain"/>
</dbReference>
<feature type="region of interest" description="Disordered" evidence="1">
    <location>
        <begin position="580"/>
        <end position="641"/>
    </location>
</feature>
<organism evidence="3 4">
    <name type="scientific">Janibacter terrae</name>
    <dbReference type="NCBI Taxonomy" id="103817"/>
    <lineage>
        <taxon>Bacteria</taxon>
        <taxon>Bacillati</taxon>
        <taxon>Actinomycetota</taxon>
        <taxon>Actinomycetes</taxon>
        <taxon>Micrococcales</taxon>
        <taxon>Intrasporangiaceae</taxon>
        <taxon>Janibacter</taxon>
    </lineage>
</organism>
<dbReference type="Pfam" id="PF05547">
    <property type="entry name" value="Peptidase_M6"/>
    <property type="match status" value="1"/>
</dbReference>
<protein>
    <submittedName>
        <fullName evidence="3">M6 family metalloprotease domain-containing protein</fullName>
    </submittedName>
</protein>
<dbReference type="GO" id="GO:0008237">
    <property type="term" value="F:metallopeptidase activity"/>
    <property type="evidence" value="ECO:0007669"/>
    <property type="project" value="UniProtKB-KW"/>
</dbReference>
<dbReference type="RefSeq" id="WP_338537871.1">
    <property type="nucleotide sequence ID" value="NZ_CP104874.1"/>
</dbReference>
<keyword evidence="4" id="KW-1185">Reference proteome</keyword>
<feature type="region of interest" description="Disordered" evidence="1">
    <location>
        <begin position="412"/>
        <end position="437"/>
    </location>
</feature>
<dbReference type="PANTHER" id="PTHR41775">
    <property type="entry name" value="SECRETED PROTEIN-RELATED"/>
    <property type="match status" value="1"/>
</dbReference>
<keyword evidence="3" id="KW-0645">Protease</keyword>